<evidence type="ECO:0000256" key="8">
    <source>
        <dbReference type="ARBA" id="ARBA00023224"/>
    </source>
</evidence>
<dbReference type="GO" id="GO:0007165">
    <property type="term" value="P:signal transduction"/>
    <property type="evidence" value="ECO:0007669"/>
    <property type="project" value="UniProtKB-KW"/>
</dbReference>
<dbReference type="GO" id="GO:0004888">
    <property type="term" value="F:transmembrane signaling receptor activity"/>
    <property type="evidence" value="ECO:0007669"/>
    <property type="project" value="InterPro"/>
</dbReference>
<dbReference type="Pfam" id="PF00672">
    <property type="entry name" value="HAMP"/>
    <property type="match status" value="1"/>
</dbReference>
<accession>A0A916TMY7</accession>
<keyword evidence="5 11" id="KW-0812">Transmembrane</keyword>
<dbReference type="Gene3D" id="1.10.287.950">
    <property type="entry name" value="Methyl-accepting chemotaxis protein"/>
    <property type="match status" value="1"/>
</dbReference>
<dbReference type="Pfam" id="PF02743">
    <property type="entry name" value="dCache_1"/>
    <property type="match status" value="1"/>
</dbReference>
<protein>
    <submittedName>
        <fullName evidence="15">Methyl-accepting chemotaxis protein</fullName>
    </submittedName>
</protein>
<dbReference type="InterPro" id="IPR004089">
    <property type="entry name" value="MCPsignal_dom"/>
</dbReference>
<dbReference type="InterPro" id="IPR004090">
    <property type="entry name" value="Chemotax_Me-accpt_rcpt"/>
</dbReference>
<evidence type="ECO:0000256" key="4">
    <source>
        <dbReference type="ARBA" id="ARBA00022519"/>
    </source>
</evidence>
<dbReference type="GO" id="GO:0006935">
    <property type="term" value="P:chemotaxis"/>
    <property type="evidence" value="ECO:0007669"/>
    <property type="project" value="UniProtKB-KW"/>
</dbReference>
<dbReference type="Gene3D" id="1.10.8.500">
    <property type="entry name" value="HAMP domain in histidine kinase"/>
    <property type="match status" value="1"/>
</dbReference>
<dbReference type="InterPro" id="IPR000727">
    <property type="entry name" value="T_SNARE_dom"/>
</dbReference>
<dbReference type="EMBL" id="BMFA01000011">
    <property type="protein sequence ID" value="GGB58391.1"/>
    <property type="molecule type" value="Genomic_DNA"/>
</dbReference>
<dbReference type="SMART" id="SM00304">
    <property type="entry name" value="HAMP"/>
    <property type="match status" value="1"/>
</dbReference>
<dbReference type="PROSITE" id="PS50192">
    <property type="entry name" value="T_SNARE"/>
    <property type="match status" value="1"/>
</dbReference>
<proteinExistence type="inferred from homology"/>
<keyword evidence="16" id="KW-1185">Reference proteome</keyword>
<dbReference type="Pfam" id="PF00015">
    <property type="entry name" value="MCPsignal"/>
    <property type="match status" value="1"/>
</dbReference>
<dbReference type="Proteomes" id="UP000605148">
    <property type="component" value="Unassembled WGS sequence"/>
</dbReference>
<dbReference type="Gene3D" id="3.30.450.20">
    <property type="entry name" value="PAS domain"/>
    <property type="match status" value="2"/>
</dbReference>
<dbReference type="CDD" id="cd12912">
    <property type="entry name" value="PDC2_MCP_like"/>
    <property type="match status" value="1"/>
</dbReference>
<evidence type="ECO:0000256" key="11">
    <source>
        <dbReference type="SAM" id="Phobius"/>
    </source>
</evidence>
<name>A0A916TMY7_9HYPH</name>
<dbReference type="CDD" id="cd06225">
    <property type="entry name" value="HAMP"/>
    <property type="match status" value="1"/>
</dbReference>
<dbReference type="InterPro" id="IPR003660">
    <property type="entry name" value="HAMP_dom"/>
</dbReference>
<comment type="caution">
    <text evidence="15">The sequence shown here is derived from an EMBL/GenBank/DDBJ whole genome shotgun (WGS) entry which is preliminary data.</text>
</comment>
<dbReference type="PRINTS" id="PR00260">
    <property type="entry name" value="CHEMTRNSDUCR"/>
</dbReference>
<evidence type="ECO:0000313" key="15">
    <source>
        <dbReference type="EMBL" id="GGB58391.1"/>
    </source>
</evidence>
<feature type="transmembrane region" description="Helical" evidence="11">
    <location>
        <begin position="12"/>
        <end position="34"/>
    </location>
</feature>
<feature type="domain" description="T-SNARE coiled-coil homology" evidence="13">
    <location>
        <begin position="546"/>
        <end position="608"/>
    </location>
</feature>
<keyword evidence="2" id="KW-1003">Cell membrane</keyword>
<feature type="transmembrane region" description="Helical" evidence="11">
    <location>
        <begin position="280"/>
        <end position="299"/>
    </location>
</feature>
<keyword evidence="4" id="KW-0997">Cell inner membrane</keyword>
<evidence type="ECO:0000256" key="3">
    <source>
        <dbReference type="ARBA" id="ARBA00022500"/>
    </source>
</evidence>
<dbReference type="PANTHER" id="PTHR32089">
    <property type="entry name" value="METHYL-ACCEPTING CHEMOTAXIS PROTEIN MCPB"/>
    <property type="match status" value="1"/>
</dbReference>
<feature type="domain" description="HAMP" evidence="14">
    <location>
        <begin position="301"/>
        <end position="354"/>
    </location>
</feature>
<dbReference type="RefSeq" id="WP_150496811.1">
    <property type="nucleotide sequence ID" value="NZ_VXDC01000008.1"/>
</dbReference>
<evidence type="ECO:0000256" key="6">
    <source>
        <dbReference type="ARBA" id="ARBA00022989"/>
    </source>
</evidence>
<comment type="subcellular location">
    <subcellularLocation>
        <location evidence="1">Cell inner membrane</location>
        <topology evidence="1">Multi-pass membrane protein</topology>
    </subcellularLocation>
</comment>
<dbReference type="InterPro" id="IPR033479">
    <property type="entry name" value="dCache_1"/>
</dbReference>
<evidence type="ECO:0000256" key="7">
    <source>
        <dbReference type="ARBA" id="ARBA00023136"/>
    </source>
</evidence>
<dbReference type="OrthoDB" id="9795133at2"/>
<evidence type="ECO:0000256" key="10">
    <source>
        <dbReference type="PROSITE-ProRule" id="PRU00284"/>
    </source>
</evidence>
<evidence type="ECO:0000313" key="16">
    <source>
        <dbReference type="Proteomes" id="UP000605148"/>
    </source>
</evidence>
<dbReference type="InterPro" id="IPR029151">
    <property type="entry name" value="Sensor-like_sf"/>
</dbReference>
<dbReference type="GO" id="GO:0005886">
    <property type="term" value="C:plasma membrane"/>
    <property type="evidence" value="ECO:0007669"/>
    <property type="project" value="UniProtKB-SubCell"/>
</dbReference>
<dbReference type="AlphaFoldDB" id="A0A916TMY7"/>
<evidence type="ECO:0000256" key="9">
    <source>
        <dbReference type="ARBA" id="ARBA00029447"/>
    </source>
</evidence>
<evidence type="ECO:0000256" key="2">
    <source>
        <dbReference type="ARBA" id="ARBA00022475"/>
    </source>
</evidence>
<keyword evidence="3" id="KW-0145">Chemotaxis</keyword>
<reference evidence="15" key="2">
    <citation type="submission" date="2020-09" db="EMBL/GenBank/DDBJ databases">
        <authorList>
            <person name="Sun Q."/>
            <person name="Zhou Y."/>
        </authorList>
    </citation>
    <scope>NUCLEOTIDE SEQUENCE</scope>
    <source>
        <strain evidence="15">CGMCC 1.12426</strain>
    </source>
</reference>
<dbReference type="PANTHER" id="PTHR32089:SF112">
    <property type="entry name" value="LYSOZYME-LIKE PROTEIN-RELATED"/>
    <property type="match status" value="1"/>
</dbReference>
<evidence type="ECO:0000259" key="13">
    <source>
        <dbReference type="PROSITE" id="PS50192"/>
    </source>
</evidence>
<evidence type="ECO:0000256" key="1">
    <source>
        <dbReference type="ARBA" id="ARBA00004429"/>
    </source>
</evidence>
<organism evidence="15 16">
    <name type="scientific">Roseibium aquae</name>
    <dbReference type="NCBI Taxonomy" id="1323746"/>
    <lineage>
        <taxon>Bacteria</taxon>
        <taxon>Pseudomonadati</taxon>
        <taxon>Pseudomonadota</taxon>
        <taxon>Alphaproteobacteria</taxon>
        <taxon>Hyphomicrobiales</taxon>
        <taxon>Stappiaceae</taxon>
        <taxon>Roseibium</taxon>
    </lineage>
</organism>
<dbReference type="PROSITE" id="PS50111">
    <property type="entry name" value="CHEMOTAXIS_TRANSDUC_2"/>
    <property type="match status" value="1"/>
</dbReference>
<evidence type="ECO:0000259" key="14">
    <source>
        <dbReference type="PROSITE" id="PS50885"/>
    </source>
</evidence>
<feature type="domain" description="Methyl-accepting transducer" evidence="12">
    <location>
        <begin position="394"/>
        <end position="630"/>
    </location>
</feature>
<keyword evidence="6 11" id="KW-1133">Transmembrane helix</keyword>
<keyword evidence="8 10" id="KW-0807">Transducer</keyword>
<dbReference type="SMART" id="SM00283">
    <property type="entry name" value="MA"/>
    <property type="match status" value="1"/>
</dbReference>
<reference evidence="15" key="1">
    <citation type="journal article" date="2014" name="Int. J. Syst. Evol. Microbiol.">
        <title>Complete genome sequence of Corynebacterium casei LMG S-19264T (=DSM 44701T), isolated from a smear-ripened cheese.</title>
        <authorList>
            <consortium name="US DOE Joint Genome Institute (JGI-PGF)"/>
            <person name="Walter F."/>
            <person name="Albersmeier A."/>
            <person name="Kalinowski J."/>
            <person name="Ruckert C."/>
        </authorList>
    </citation>
    <scope>NUCLEOTIDE SEQUENCE</scope>
    <source>
        <strain evidence="15">CGMCC 1.12426</strain>
    </source>
</reference>
<sequence length="650" mass="69020">MSLSPSQARKSVFAKILLAAAAVILIIFSGFAVFNDTLQRQAKTEEVQEYLTGVGRAVAQSMENWFDGRIMLVAATAERLASEETPTAAFFDIPVLTREFSASYLGTADGSFHIWPVVNLPDGYDPRQRPWYKDAVAAGSPTLTNPYQDATSGDYVVTAAAPVRQGGDLIGVAGADFTITSMVETLKTVDLQGIGYAFVVDENGKILLHPDEAMVSKTLAELFPGETVTISSEAQYVEGLEGARIVKFASIEGLPVSWQIGMSIDRNAAFSSLGDFRMSAAVATIIAVGLMFATLGYLFRTLLARPLADVTNSMTCISEGNLETDVPGLQREDEIGAIAKAVEVFRTNAESQRVLEAKQQAEQEAKTRRAEIVDSLLAEFNTEISSVLETVSDATDKLEATARELAETSEKGSTDSANAAQITDETASNVRSVAAASEELTSSIAEIARRVEESARISNQAAAEAMQTDQTVQSLVATTDRISEIVGLINDIAAQTNLLALNATIEAARAGEAGKGFAVVASEVKSLATQTAKATEDIAQQIQEMQAVSNHAAEAIKSIGKVIGEMSEISGEISASVDQQSQATNEISRNVNEVSDGATVISETMTKVSMGAQSTGRNATDVLSTAEALSSESDNLRAKVERFFNGIRAA</sequence>
<dbReference type="PROSITE" id="PS50885">
    <property type="entry name" value="HAMP"/>
    <property type="match status" value="1"/>
</dbReference>
<dbReference type="SUPFAM" id="SSF103190">
    <property type="entry name" value="Sensory domain-like"/>
    <property type="match status" value="1"/>
</dbReference>
<evidence type="ECO:0000259" key="12">
    <source>
        <dbReference type="PROSITE" id="PS50111"/>
    </source>
</evidence>
<evidence type="ECO:0000256" key="5">
    <source>
        <dbReference type="ARBA" id="ARBA00022692"/>
    </source>
</evidence>
<gene>
    <name evidence="15" type="primary">mcpA</name>
    <name evidence="15" type="ORF">GCM10011316_33070</name>
</gene>
<dbReference type="CDD" id="cd12913">
    <property type="entry name" value="PDC1_MCP_like"/>
    <property type="match status" value="1"/>
</dbReference>
<dbReference type="SUPFAM" id="SSF58104">
    <property type="entry name" value="Methyl-accepting chemotaxis protein (MCP) signaling domain"/>
    <property type="match status" value="1"/>
</dbReference>
<comment type="similarity">
    <text evidence="9">Belongs to the methyl-accepting chemotaxis (MCP) protein family.</text>
</comment>
<keyword evidence="7 11" id="KW-0472">Membrane</keyword>